<evidence type="ECO:0000313" key="1">
    <source>
        <dbReference type="EMBL" id="JAP17724.1"/>
    </source>
</evidence>
<reference evidence="1" key="1">
    <citation type="submission" date="2015-12" db="EMBL/GenBank/DDBJ databases">
        <title>Gene expression during late stages of embryo sac development: a critical building block for successful pollen-pistil interactions.</title>
        <authorList>
            <person name="Liu Y."/>
            <person name="Joly V."/>
            <person name="Sabar M."/>
            <person name="Matton D.P."/>
        </authorList>
    </citation>
    <scope>NUCLEOTIDE SEQUENCE</scope>
</reference>
<name>A0A0V0HB90_SOLCH</name>
<organism evidence="1">
    <name type="scientific">Solanum chacoense</name>
    <name type="common">Chaco potato</name>
    <dbReference type="NCBI Taxonomy" id="4108"/>
    <lineage>
        <taxon>Eukaryota</taxon>
        <taxon>Viridiplantae</taxon>
        <taxon>Streptophyta</taxon>
        <taxon>Embryophyta</taxon>
        <taxon>Tracheophyta</taxon>
        <taxon>Spermatophyta</taxon>
        <taxon>Magnoliopsida</taxon>
        <taxon>eudicotyledons</taxon>
        <taxon>Gunneridae</taxon>
        <taxon>Pentapetalae</taxon>
        <taxon>asterids</taxon>
        <taxon>lamiids</taxon>
        <taxon>Solanales</taxon>
        <taxon>Solanaceae</taxon>
        <taxon>Solanoideae</taxon>
        <taxon>Solaneae</taxon>
        <taxon>Solanum</taxon>
    </lineage>
</organism>
<protein>
    <submittedName>
        <fullName evidence="1">Putative ovule protein</fullName>
    </submittedName>
</protein>
<feature type="non-terminal residue" evidence="1">
    <location>
        <position position="1"/>
    </location>
</feature>
<dbReference type="EMBL" id="GEDG01022173">
    <property type="protein sequence ID" value="JAP17724.1"/>
    <property type="molecule type" value="Transcribed_RNA"/>
</dbReference>
<sequence length="125" mass="13908">SSNISISSSPRNFSFFTLSFLASFLSNLRSTSAEIASPSFSISRYSINIVFEFLFEACFLFKLLFSTLENSNRGDASKSFLTSISSSIEAIEFLFRASVLFKLLLSALEATTRGEVSKSFVEFKE</sequence>
<accession>A0A0V0HB90</accession>
<dbReference type="AlphaFoldDB" id="A0A0V0HB90"/>
<proteinExistence type="predicted"/>